<dbReference type="GO" id="GO:0042744">
    <property type="term" value="P:hydrogen peroxide catabolic process"/>
    <property type="evidence" value="ECO:0007669"/>
    <property type="project" value="UniProtKB-KW"/>
</dbReference>
<dbReference type="InterPro" id="IPR010582">
    <property type="entry name" value="Catalase_immune_responsive"/>
</dbReference>
<keyword evidence="5" id="KW-0560">Oxidoreductase</keyword>
<feature type="domain" description="Catalase core" evidence="9">
    <location>
        <begin position="29"/>
        <end position="412"/>
    </location>
</feature>
<dbReference type="EMBL" id="RRYP01008020">
    <property type="protein sequence ID" value="TNV80076.1"/>
    <property type="molecule type" value="Genomic_DNA"/>
</dbReference>
<dbReference type="FunFam" id="2.40.180.10:FF:000001">
    <property type="entry name" value="Catalase"/>
    <property type="match status" value="1"/>
</dbReference>
<dbReference type="OrthoDB" id="6880011at2759"/>
<evidence type="ECO:0000256" key="6">
    <source>
        <dbReference type="ARBA" id="ARBA00023004"/>
    </source>
</evidence>
<keyword evidence="7" id="KW-0376">Hydrogen peroxide</keyword>
<comment type="cofactor">
    <cofactor evidence="8">
        <name>heme</name>
        <dbReference type="ChEBI" id="CHEBI:30413"/>
    </cofactor>
</comment>
<dbReference type="InterPro" id="IPR020835">
    <property type="entry name" value="Catalase_sf"/>
</dbReference>
<dbReference type="InterPro" id="IPR011614">
    <property type="entry name" value="Catalase_core"/>
</dbReference>
<dbReference type="PIRSF" id="PIRSF038928">
    <property type="entry name" value="Catalase_clade1-3"/>
    <property type="match status" value="1"/>
</dbReference>
<dbReference type="GO" id="GO:0004096">
    <property type="term" value="F:catalase activity"/>
    <property type="evidence" value="ECO:0007669"/>
    <property type="project" value="UniProtKB-EC"/>
</dbReference>
<dbReference type="InterPro" id="IPR024711">
    <property type="entry name" value="Catalase_clade1/3"/>
</dbReference>
<dbReference type="GO" id="GO:0005777">
    <property type="term" value="C:peroxisome"/>
    <property type="evidence" value="ECO:0007669"/>
    <property type="project" value="TreeGrafter"/>
</dbReference>
<dbReference type="PANTHER" id="PTHR11465:SF9">
    <property type="entry name" value="CATALASE"/>
    <property type="match status" value="1"/>
</dbReference>
<name>A0A8J8T3E4_HALGN</name>
<evidence type="ECO:0000256" key="7">
    <source>
        <dbReference type="ARBA" id="ARBA00023324"/>
    </source>
</evidence>
<comment type="caution">
    <text evidence="10">The sequence shown here is derived from an EMBL/GenBank/DDBJ whole genome shotgun (WGS) entry which is preliminary data.</text>
</comment>
<dbReference type="Pfam" id="PF00199">
    <property type="entry name" value="Catalase"/>
    <property type="match status" value="1"/>
</dbReference>
<dbReference type="Gene3D" id="2.40.180.10">
    <property type="entry name" value="Catalase core domain"/>
    <property type="match status" value="1"/>
</dbReference>
<dbReference type="GO" id="GO:0046872">
    <property type="term" value="F:metal ion binding"/>
    <property type="evidence" value="ECO:0007669"/>
    <property type="project" value="UniProtKB-KW"/>
</dbReference>
<accession>A0A8J8T3E4</accession>
<dbReference type="Pfam" id="PF06628">
    <property type="entry name" value="Catalase-rel"/>
    <property type="match status" value="1"/>
</dbReference>
<evidence type="ECO:0000256" key="1">
    <source>
        <dbReference type="ARBA" id="ARBA00005329"/>
    </source>
</evidence>
<evidence type="ECO:0000313" key="11">
    <source>
        <dbReference type="Proteomes" id="UP000785679"/>
    </source>
</evidence>
<feature type="binding site" description="axial binding residue" evidence="8">
    <location>
        <position position="359"/>
    </location>
    <ligand>
        <name>heme</name>
        <dbReference type="ChEBI" id="CHEBI:30413"/>
    </ligand>
    <ligandPart>
        <name>Fe</name>
        <dbReference type="ChEBI" id="CHEBI:18248"/>
    </ligandPart>
</feature>
<dbReference type="SUPFAM" id="SSF56634">
    <property type="entry name" value="Heme-dependent catalase-like"/>
    <property type="match status" value="1"/>
</dbReference>
<evidence type="ECO:0000313" key="10">
    <source>
        <dbReference type="EMBL" id="TNV80076.1"/>
    </source>
</evidence>
<proteinExistence type="inferred from homology"/>
<dbReference type="PANTHER" id="PTHR11465">
    <property type="entry name" value="CATALASE"/>
    <property type="match status" value="1"/>
</dbReference>
<reference evidence="10" key="1">
    <citation type="submission" date="2019-06" db="EMBL/GenBank/DDBJ databases">
        <authorList>
            <person name="Zheng W."/>
        </authorList>
    </citation>
    <scope>NUCLEOTIDE SEQUENCE</scope>
    <source>
        <strain evidence="10">QDHG01</strain>
    </source>
</reference>
<protein>
    <recommendedName>
        <fullName evidence="9">Catalase core domain-containing protein</fullName>
    </recommendedName>
</protein>
<dbReference type="GO" id="GO:0042542">
    <property type="term" value="P:response to hydrogen peroxide"/>
    <property type="evidence" value="ECO:0007669"/>
    <property type="project" value="TreeGrafter"/>
</dbReference>
<dbReference type="PROSITE" id="PS51402">
    <property type="entry name" value="CATALASE_3"/>
    <property type="match status" value="1"/>
</dbReference>
<keyword evidence="6 8" id="KW-0408">Iron</keyword>
<dbReference type="GO" id="GO:0005739">
    <property type="term" value="C:mitochondrion"/>
    <property type="evidence" value="ECO:0007669"/>
    <property type="project" value="TreeGrafter"/>
</dbReference>
<organism evidence="10 11">
    <name type="scientific">Halteria grandinella</name>
    <dbReference type="NCBI Taxonomy" id="5974"/>
    <lineage>
        <taxon>Eukaryota</taxon>
        <taxon>Sar</taxon>
        <taxon>Alveolata</taxon>
        <taxon>Ciliophora</taxon>
        <taxon>Intramacronucleata</taxon>
        <taxon>Spirotrichea</taxon>
        <taxon>Stichotrichia</taxon>
        <taxon>Sporadotrichida</taxon>
        <taxon>Halteriidae</taxon>
        <taxon>Halteria</taxon>
    </lineage>
</organism>
<dbReference type="Proteomes" id="UP000785679">
    <property type="component" value="Unassembled WGS sequence"/>
</dbReference>
<evidence type="ECO:0000256" key="8">
    <source>
        <dbReference type="PIRSR" id="PIRSR038928-2"/>
    </source>
</evidence>
<dbReference type="GO" id="GO:0020037">
    <property type="term" value="F:heme binding"/>
    <property type="evidence" value="ECO:0007669"/>
    <property type="project" value="InterPro"/>
</dbReference>
<keyword evidence="11" id="KW-1185">Reference proteome</keyword>
<gene>
    <name evidence="10" type="ORF">FGO68_gene9275</name>
</gene>
<evidence type="ECO:0000256" key="3">
    <source>
        <dbReference type="ARBA" id="ARBA00022617"/>
    </source>
</evidence>
<keyword evidence="4 8" id="KW-0479">Metal-binding</keyword>
<dbReference type="AlphaFoldDB" id="A0A8J8T3E4"/>
<evidence type="ECO:0000256" key="5">
    <source>
        <dbReference type="ARBA" id="ARBA00023002"/>
    </source>
</evidence>
<keyword evidence="2" id="KW-0575">Peroxidase</keyword>
<keyword evidence="3 8" id="KW-0349">Heme</keyword>
<evidence type="ECO:0000256" key="2">
    <source>
        <dbReference type="ARBA" id="ARBA00022559"/>
    </source>
</evidence>
<evidence type="ECO:0000256" key="4">
    <source>
        <dbReference type="ARBA" id="ARBA00022723"/>
    </source>
</evidence>
<sequence>MQPRGSSQLPIIAGGEEGYTQAAQRRVLTNTFGAPVDNNEHVLTAGARGPMLLQDLNFMNKIQKFDRERIPERAAHAQGQGAFGYFEVTQDLSRFTKASFLSKVGQITPVFSRMSTTIGSRGSSDLLRDIRGFALKFYTDEGNYDMVGVNFPVFFFRDPIMAPDFFHALKQHPVKNSFDPNSQWDFFSQVPESMHALTIMYTDRGTPKGYRHMNGYSANTFKWVNENGQVFYVKYTFKTNQGVKNFTRDEAFKLSGTNPYYSSQDLHDQIEKGNFPSWTWYVQVIPEGEAENYKWDIYDVTKCWCHKDYPLYEVGRVVLNGNPKNYFAEVDQVAFNPASLVPGIEPSNDRLLQGRLFLYQDTQFHRLGPNYDQIPINCPFRVDNFVQDGLMNVQKNQEKGVTYYFNSLNVGPKADSSYLQSHPRIEPLAGRYDFIHSSEEFEQVRILINEILSEDERKTLVSNIVYSLGKCRKDIQENMLRLFYKVDDEYGRRIQDGLESASKTVEPEHEELGILQKIGQAIGLTSEKSSSQETSSRSNVVA</sequence>
<dbReference type="InterPro" id="IPR018028">
    <property type="entry name" value="Catalase"/>
</dbReference>
<evidence type="ECO:0000259" key="9">
    <source>
        <dbReference type="SMART" id="SM01060"/>
    </source>
</evidence>
<dbReference type="PRINTS" id="PR00067">
    <property type="entry name" value="CATALASE"/>
</dbReference>
<dbReference type="SMART" id="SM01060">
    <property type="entry name" value="Catalase"/>
    <property type="match status" value="1"/>
</dbReference>
<comment type="similarity">
    <text evidence="1">Belongs to the catalase family.</text>
</comment>